<evidence type="ECO:0008006" key="3">
    <source>
        <dbReference type="Google" id="ProtNLM"/>
    </source>
</evidence>
<name>A0AAV7L994_PLEWA</name>
<dbReference type="EMBL" id="JANPWB010000016">
    <property type="protein sequence ID" value="KAJ1085228.1"/>
    <property type="molecule type" value="Genomic_DNA"/>
</dbReference>
<proteinExistence type="predicted"/>
<gene>
    <name evidence="1" type="ORF">NDU88_005361</name>
</gene>
<evidence type="ECO:0000313" key="2">
    <source>
        <dbReference type="Proteomes" id="UP001066276"/>
    </source>
</evidence>
<comment type="caution">
    <text evidence="1">The sequence shown here is derived from an EMBL/GenBank/DDBJ whole genome shotgun (WGS) entry which is preliminary data.</text>
</comment>
<dbReference type="AlphaFoldDB" id="A0AAV7L994"/>
<reference evidence="1" key="1">
    <citation type="journal article" date="2022" name="bioRxiv">
        <title>Sequencing and chromosome-scale assembly of the giantPleurodeles waltlgenome.</title>
        <authorList>
            <person name="Brown T."/>
            <person name="Elewa A."/>
            <person name="Iarovenko S."/>
            <person name="Subramanian E."/>
            <person name="Araus A.J."/>
            <person name="Petzold A."/>
            <person name="Susuki M."/>
            <person name="Suzuki K.-i.T."/>
            <person name="Hayashi T."/>
            <person name="Toyoda A."/>
            <person name="Oliveira C."/>
            <person name="Osipova E."/>
            <person name="Leigh N.D."/>
            <person name="Simon A."/>
            <person name="Yun M.H."/>
        </authorList>
    </citation>
    <scope>NUCLEOTIDE SEQUENCE</scope>
    <source>
        <strain evidence="1">20211129_DDA</strain>
        <tissue evidence="1">Liver</tissue>
    </source>
</reference>
<evidence type="ECO:0000313" key="1">
    <source>
        <dbReference type="EMBL" id="KAJ1085228.1"/>
    </source>
</evidence>
<organism evidence="1 2">
    <name type="scientific">Pleurodeles waltl</name>
    <name type="common">Iberian ribbed newt</name>
    <dbReference type="NCBI Taxonomy" id="8319"/>
    <lineage>
        <taxon>Eukaryota</taxon>
        <taxon>Metazoa</taxon>
        <taxon>Chordata</taxon>
        <taxon>Craniata</taxon>
        <taxon>Vertebrata</taxon>
        <taxon>Euteleostomi</taxon>
        <taxon>Amphibia</taxon>
        <taxon>Batrachia</taxon>
        <taxon>Caudata</taxon>
        <taxon>Salamandroidea</taxon>
        <taxon>Salamandridae</taxon>
        <taxon>Pleurodelinae</taxon>
        <taxon>Pleurodeles</taxon>
    </lineage>
</organism>
<feature type="non-terminal residue" evidence="1">
    <location>
        <position position="1"/>
    </location>
</feature>
<protein>
    <recommendedName>
        <fullName evidence="3">Reverse transcriptase</fullName>
    </recommendedName>
</protein>
<sequence>DLGEPLPVLALVSLQQHSAPGHVISRLYSAMQEARRYGLRDNAKCSRCSEDEAGFLHAAWACPGIQLSWQADLQELGFITEVSVEPNPMLALIGGFWELGAAPVEYRQEKQKNDKVNRWILGTRAAPVEYRQEKQKNAKLTTIVQDSEDHYVSCLEVFPTYDA</sequence>
<keyword evidence="2" id="KW-1185">Reference proteome</keyword>
<accession>A0AAV7L994</accession>
<dbReference type="Proteomes" id="UP001066276">
    <property type="component" value="Chromosome 12"/>
</dbReference>